<feature type="compositionally biased region" description="Gly residues" evidence="1">
    <location>
        <begin position="15"/>
        <end position="26"/>
    </location>
</feature>
<name>A0AA37BC39_9ACTN</name>
<proteinExistence type="predicted"/>
<evidence type="ECO:0000256" key="1">
    <source>
        <dbReference type="SAM" id="MobiDB-lite"/>
    </source>
</evidence>
<accession>A0AA37BC39</accession>
<protein>
    <submittedName>
        <fullName evidence="2">Uncharacterized protein</fullName>
    </submittedName>
</protein>
<reference evidence="2" key="1">
    <citation type="journal article" date="2014" name="Int. J. Syst. Evol. Microbiol.">
        <title>Complete genome sequence of Corynebacterium casei LMG S-19264T (=DSM 44701T), isolated from a smear-ripened cheese.</title>
        <authorList>
            <consortium name="US DOE Joint Genome Institute (JGI-PGF)"/>
            <person name="Walter F."/>
            <person name="Albersmeier A."/>
            <person name="Kalinowski J."/>
            <person name="Ruckert C."/>
        </authorList>
    </citation>
    <scope>NUCLEOTIDE SEQUENCE</scope>
    <source>
        <strain evidence="2">JCM 3093</strain>
    </source>
</reference>
<feature type="region of interest" description="Disordered" evidence="1">
    <location>
        <begin position="105"/>
        <end position="134"/>
    </location>
</feature>
<organism evidence="2 3">
    <name type="scientific">Planomonospora parontospora</name>
    <dbReference type="NCBI Taxonomy" id="58119"/>
    <lineage>
        <taxon>Bacteria</taxon>
        <taxon>Bacillati</taxon>
        <taxon>Actinomycetota</taxon>
        <taxon>Actinomycetes</taxon>
        <taxon>Streptosporangiales</taxon>
        <taxon>Streptosporangiaceae</taxon>
        <taxon>Planomonospora</taxon>
    </lineage>
</organism>
<reference evidence="2" key="2">
    <citation type="submission" date="2022-09" db="EMBL/GenBank/DDBJ databases">
        <authorList>
            <person name="Sun Q."/>
            <person name="Ohkuma M."/>
        </authorList>
    </citation>
    <scope>NUCLEOTIDE SEQUENCE</scope>
    <source>
        <strain evidence="2">JCM 3093</strain>
    </source>
</reference>
<dbReference type="Proteomes" id="UP000627984">
    <property type="component" value="Unassembled WGS sequence"/>
</dbReference>
<gene>
    <name evidence="2" type="ORF">GCM10010126_05220</name>
</gene>
<dbReference type="EMBL" id="BMQD01000001">
    <property type="protein sequence ID" value="GGK48568.1"/>
    <property type="molecule type" value="Genomic_DNA"/>
</dbReference>
<comment type="caution">
    <text evidence="2">The sequence shown here is derived from an EMBL/GenBank/DDBJ whole genome shotgun (WGS) entry which is preliminary data.</text>
</comment>
<evidence type="ECO:0000313" key="3">
    <source>
        <dbReference type="Proteomes" id="UP000627984"/>
    </source>
</evidence>
<feature type="compositionally biased region" description="Basic and acidic residues" evidence="1">
    <location>
        <begin position="36"/>
        <end position="46"/>
    </location>
</feature>
<feature type="region of interest" description="Disordered" evidence="1">
    <location>
        <begin position="1"/>
        <end position="57"/>
    </location>
</feature>
<evidence type="ECO:0000313" key="2">
    <source>
        <dbReference type="EMBL" id="GGK48568.1"/>
    </source>
</evidence>
<sequence length="134" mass="13798">MARPPSPGVRATGASGAGGENAGEGCGCPAPAGRENAGEGHEDARGRGAGALRGASPRGGLWRRVELPRLRTFSTRPPAGVAVTHRNPTGADSAKICAARPDFFGRRPQGASRSMQVSREVHTRRPCSSVISMS</sequence>
<dbReference type="AlphaFoldDB" id="A0AA37BC39"/>